<organism evidence="3">
    <name type="scientific">Spongospora subterranea</name>
    <dbReference type="NCBI Taxonomy" id="70186"/>
    <lineage>
        <taxon>Eukaryota</taxon>
        <taxon>Sar</taxon>
        <taxon>Rhizaria</taxon>
        <taxon>Endomyxa</taxon>
        <taxon>Phytomyxea</taxon>
        <taxon>Plasmodiophorida</taxon>
        <taxon>Plasmodiophoridae</taxon>
        <taxon>Spongospora</taxon>
    </lineage>
</organism>
<dbReference type="GO" id="GO:0032051">
    <property type="term" value="F:clathrin light chain binding"/>
    <property type="evidence" value="ECO:0007669"/>
    <property type="project" value="InterPro"/>
</dbReference>
<sequence>MAQEALPIRFAEVLNLTALGVKPEFIKFKNVTMESDKFISVLEEGSGSVAIIDTVTKKVTKLPAKVDSAIMNPISHVVGFRAANNLQIYNLEMQTRMKVASLPDNVVFWKWMNQNTIAIVTEKSVLHWSMNGDAAPEKIFDRAQYDGSVQILNYKASSDEKWLILGGLAARPTGGVAGVLQLYSVDRKVSQPTLDAHAGTFANVKLDGRDSPSILFCFVTNSPQGPKLSIIEVGSPKEQVFKAMTDVKFQVEQDFALSMHSDDKRGTLFLLTKAGFLYLYEIQSTKCIFAKRISQSTMFVSVSHVESGGVVSLDQTGRLILVALDEANLVQYIMDSLKDTELGVRMAARYNLPGAGDIFRVQFDKLIAAGQVAAAARIAVEAPQEILRTPETLNAFKRLPAVQGQPAPILQYFSLLLQRGKLNTIESIELTRPVLASGAPAGKEHLRGWIADGKLEFSEELGDLLRQFDIKLACSVYLRASCSEKAIMCFLQLGEFDKIVAYAKSVNFLPDYSLLLQQLHRVNRDHALSFAQKLHTNDTGPLLPVKDIVDIFMASQDAKSTTAFLLDYLQSRGDRPEDGELQTKLLEINLMYSPQVADAIFESSHYNLSHFDHQHIAQLCERANLFSRALEYYVDMTDIKRVLLMGLNSGLVKPEFIVSYFGRHTPENCVEILREILKFNAVQHIRLVVEVAKTYSKELSPASLIKMFEDFDAQQGLFFYLGTLVNFSEDADVVFKYIESGVKLNQMKEVERICRDHTFYDAKQVKDFLIAKELPDPRPLIQVCDRHDFVDELTRYLYSKNMFPFLEAYVTKMNAGATPKVIGSLIDLSCDDNKIRDLLNNLRPPACPIEQLCEEVGKRTRLRLLLPWLEARRNEGNVEPTLHNALAKIYVETNNNPSHFLLNNEFYDSKVVGSFCESRDPHLAFIAYRRANGPCDVELLEVSNKHGFYKDQARYLVVRQDPTLWEMALANNVHRRAVIDQVVATALPESRIPEEVSTTVKAFMAADLPKELIELLERIVLHGPSDSEFHTNRNLQNLLILTAIKADPSRVSDYLNRLDNYDGPDIARIAISDQYKLYEAAFFIYKKFTLGEDAIRVLLDNIDSVERAIEFAAYWDKGPVWSILARALLQHGRTTEAIDAFMKASDPSAYADVIAAASKEQLWPVLIVYLKMSRSKLRESALDNELVYAMAHSEDLTPLEEFLSTPHIAKLESIGDRLFDEGLYLPALTIYNHLNIYAKLALCYVHLHQFQAAVDAARKANSIPTWKAICYACVDALEFRLAQACGVHIIVFMDHLSDLIHHYEVGCHFEQAIALLEQGINLDRAHQGIFTTLGLLYAKYKSEKLMEHVKLFWSRLNIPTLLGGCLTNRHYVEAVFLYCHYDQYDNGVDVLIEHSPSCWQHDLFKQTIIQCTNTEVFYRAVTFYLREHPLLLNDLLIEISSKLDHTRVVRLLRQEEALPLCLKYLLFVQKDNIVAVNEAVNQLFVDSEDYKALRESIEGHDAFDQITLAQKLETHSLLEMRRISSYLYKVNKRYEVAIGIAKKDVLYEDVISTAAVSKDTVIAEELVRFFVEKKEIACFSAMLYSCYSQIRADVVLELAWRHNIVDNVMPFMIQTFREYDDKLNDIAGKLEAQSKAEKEAVNEEKKKQEQESSKAAQFIGIPSFAGPAAPLAIMPPMAYGSNGSPMMYPGHGGPVMNGQMPGGYGAMPPPNQFAQPHY</sequence>
<evidence type="ECO:0000256" key="1">
    <source>
        <dbReference type="PIRNR" id="PIRNR002290"/>
    </source>
</evidence>
<feature type="repeat" description="CHCR" evidence="2">
    <location>
        <begin position="692"/>
        <end position="834"/>
    </location>
</feature>
<accession>A0A0H5R4C2</accession>
<dbReference type="GO" id="GO:0006886">
    <property type="term" value="P:intracellular protein transport"/>
    <property type="evidence" value="ECO:0007669"/>
    <property type="project" value="UniProtKB-UniRule"/>
</dbReference>
<dbReference type="PROSITE" id="PS50236">
    <property type="entry name" value="CHCR"/>
    <property type="match status" value="7"/>
</dbReference>
<dbReference type="Gene3D" id="2.130.10.110">
    <property type="entry name" value="Clathrin heavy-chain terminal domain"/>
    <property type="match status" value="1"/>
</dbReference>
<dbReference type="InterPro" id="IPR016341">
    <property type="entry name" value="Clathrin_heavy_chain"/>
</dbReference>
<comment type="similarity">
    <text evidence="1">Belongs to the clathrin heavy chain family.</text>
</comment>
<name>A0A0H5R4C2_9EUKA</name>
<feature type="repeat" description="CHCR" evidence="2">
    <location>
        <begin position="1287"/>
        <end position="1433"/>
    </location>
</feature>
<dbReference type="Gene3D" id="1.25.40.10">
    <property type="entry name" value="Tetratricopeptide repeat domain"/>
    <property type="match status" value="3"/>
</dbReference>
<keyword evidence="1" id="KW-0968">Cytoplasmic vesicle</keyword>
<dbReference type="InterPro" id="IPR016024">
    <property type="entry name" value="ARM-type_fold"/>
</dbReference>
<comment type="subcellular location">
    <subcellularLocation>
        <location evidence="1">Cytoplasmic vesicle membrane</location>
        <topology evidence="1">Peripheral membrane protein</topology>
        <orientation evidence="1">Cytoplasmic side</orientation>
    </subcellularLocation>
    <subcellularLocation>
        <location evidence="1">Membrane</location>
        <location evidence="1">Coated pit</location>
        <topology evidence="1">Peripheral membrane protein</topology>
        <orientation evidence="1">Cytoplasmic side</orientation>
    </subcellularLocation>
</comment>
<feature type="repeat" description="CHCR" evidence="2">
    <location>
        <begin position="1141"/>
        <end position="1282"/>
    </location>
</feature>
<dbReference type="InterPro" id="IPR011990">
    <property type="entry name" value="TPR-like_helical_dom_sf"/>
</dbReference>
<dbReference type="SMART" id="SM00299">
    <property type="entry name" value="CLH"/>
    <property type="match status" value="7"/>
</dbReference>
<proteinExistence type="inferred from homology"/>
<dbReference type="InterPro" id="IPR000547">
    <property type="entry name" value="Clathrin_H-chain/VPS_repeat"/>
</dbReference>
<dbReference type="SUPFAM" id="SSF50989">
    <property type="entry name" value="Clathrin heavy-chain terminal domain"/>
    <property type="match status" value="1"/>
</dbReference>
<feature type="repeat" description="CHCR" evidence="2">
    <location>
        <begin position="1436"/>
        <end position="1579"/>
    </location>
</feature>
<evidence type="ECO:0000256" key="2">
    <source>
        <dbReference type="PROSITE-ProRule" id="PRU01006"/>
    </source>
</evidence>
<dbReference type="EMBL" id="HACM01008546">
    <property type="protein sequence ID" value="CRZ08988.1"/>
    <property type="molecule type" value="Transcribed_RNA"/>
</dbReference>
<dbReference type="InterPro" id="IPR055358">
    <property type="entry name" value="CHCR"/>
</dbReference>
<dbReference type="PANTHER" id="PTHR10292:SF1">
    <property type="entry name" value="CLATHRIN HEAVY CHAIN"/>
    <property type="match status" value="1"/>
</dbReference>
<feature type="repeat" description="CHCR" evidence="2">
    <location>
        <begin position="840"/>
        <end position="981"/>
    </location>
</feature>
<dbReference type="PIRSF" id="PIRSF002290">
    <property type="entry name" value="Clathrin_H_chain"/>
    <property type="match status" value="1"/>
</dbReference>
<dbReference type="SUPFAM" id="SSF48371">
    <property type="entry name" value="ARM repeat"/>
    <property type="match status" value="5"/>
</dbReference>
<dbReference type="GO" id="GO:0005198">
    <property type="term" value="F:structural molecule activity"/>
    <property type="evidence" value="ECO:0007669"/>
    <property type="project" value="InterPro"/>
</dbReference>
<dbReference type="InterPro" id="IPR016025">
    <property type="entry name" value="Clathrin_H-chain_N"/>
</dbReference>
<dbReference type="FunFam" id="1.25.40.10:FF:000001">
    <property type="entry name" value="Clathrin heavy chain"/>
    <property type="match status" value="1"/>
</dbReference>
<feature type="repeat" description="CHCR" evidence="2">
    <location>
        <begin position="536"/>
        <end position="689"/>
    </location>
</feature>
<comment type="function">
    <text evidence="1">Clathrin is the major protein of the polyhedral coat of coated pits and vesicles.</text>
</comment>
<reference evidence="3" key="1">
    <citation type="submission" date="2015-04" db="EMBL/GenBank/DDBJ databases">
        <title>The genome sequence of the plant pathogenic Rhizarian Plasmodiophora brassicae reveals insights in its biotrophic life cycle and the origin of chitin synthesis.</title>
        <authorList>
            <person name="Schwelm A."/>
            <person name="Fogelqvist J."/>
            <person name="Knaust A."/>
            <person name="Julke S."/>
            <person name="Lilja T."/>
            <person name="Dhandapani V."/>
            <person name="Bonilla-Rosso G."/>
            <person name="Karlsson M."/>
            <person name="Shevchenko A."/>
            <person name="Choi S.R."/>
            <person name="Kim H.G."/>
            <person name="Park J.Y."/>
            <person name="Lim Y.P."/>
            <person name="Ludwig-Muller J."/>
            <person name="Dixelius C."/>
        </authorList>
    </citation>
    <scope>NUCLEOTIDE SEQUENCE</scope>
    <source>
        <tissue evidence="3">Potato root galls</tissue>
    </source>
</reference>
<dbReference type="GO" id="GO:0030130">
    <property type="term" value="C:clathrin coat of trans-Golgi network vesicle"/>
    <property type="evidence" value="ECO:0007669"/>
    <property type="project" value="InterPro"/>
</dbReference>
<dbReference type="GO" id="GO:0006898">
    <property type="term" value="P:receptor-mediated endocytosis"/>
    <property type="evidence" value="ECO:0007669"/>
    <property type="project" value="TreeGrafter"/>
</dbReference>
<dbReference type="Pfam" id="PF00637">
    <property type="entry name" value="Clathrin"/>
    <property type="match status" value="7"/>
</dbReference>
<dbReference type="PANTHER" id="PTHR10292">
    <property type="entry name" value="CLATHRIN HEAVY CHAIN RELATED"/>
    <property type="match status" value="1"/>
</dbReference>
<keyword evidence="1" id="KW-0168">Coated pit</keyword>
<feature type="repeat" description="CHCR" evidence="2">
    <location>
        <begin position="987"/>
        <end position="1137"/>
    </location>
</feature>
<dbReference type="GO" id="GO:0030132">
    <property type="term" value="C:clathrin coat of coated pit"/>
    <property type="evidence" value="ECO:0007669"/>
    <property type="project" value="InterPro"/>
</dbReference>
<keyword evidence="1" id="KW-0472">Membrane</keyword>
<dbReference type="GO" id="GO:0071439">
    <property type="term" value="C:clathrin complex"/>
    <property type="evidence" value="ECO:0007669"/>
    <property type="project" value="InterPro"/>
</dbReference>
<dbReference type="Pfam" id="PF13838">
    <property type="entry name" value="Clathrin_H_link"/>
    <property type="match status" value="1"/>
</dbReference>
<evidence type="ECO:0000313" key="3">
    <source>
        <dbReference type="EMBL" id="CRZ08988.1"/>
    </source>
</evidence>
<dbReference type="Gene3D" id="1.25.40.730">
    <property type="match status" value="1"/>
</dbReference>
<protein>
    <recommendedName>
        <fullName evidence="1">Clathrin heavy chain</fullName>
    </recommendedName>
</protein>